<dbReference type="PANTHER" id="PTHR42860:SF1">
    <property type="entry name" value="VITAMIN B12-BINDING PROTEIN"/>
    <property type="match status" value="1"/>
</dbReference>
<dbReference type="AlphaFoldDB" id="A0A1S8YLG5"/>
<evidence type="ECO:0000256" key="5">
    <source>
        <dbReference type="HAMAP-Rule" id="MF_01000"/>
    </source>
</evidence>
<sequence precursor="true">MAKLSGLLGAWLGLLLALTASAQAAPRVITLAPALTELAFAATITPVGVSSYSDFPAAAANIERVANWQGINVERILTLKPDVVLAWRGGNPQRQVSQLEKLGIKVIWLQPETLQEVVQSVRSLAQWSPDPAQAEQEASRLNAQLSELQRRYANPTRRPVFLQFGLRPMFTAAGNTLQNQVLKLCGGENIFADSRVPWPQVSREQVLTRHPQLIVTVGGEQQKAAIRAFWQPQLKVPIVALNDDWFSRPGPRILLAAQSLCRQLQSDAPATAKKTVSVD</sequence>
<dbReference type="OrthoDB" id="6495095at2"/>
<dbReference type="SUPFAM" id="SSF53807">
    <property type="entry name" value="Helical backbone' metal receptor"/>
    <property type="match status" value="1"/>
</dbReference>
<comment type="function">
    <text evidence="5">Part of the ABC transporter complex BtuCDF involved in vitamin B12 import. Binds vitamin B12 and delivers it to the periplasmic surface of BtuC.</text>
</comment>
<dbReference type="CDD" id="cd01144">
    <property type="entry name" value="BtuF"/>
    <property type="match status" value="1"/>
</dbReference>
<dbReference type="HAMAP" id="MF_01000">
    <property type="entry name" value="BtuF"/>
    <property type="match status" value="1"/>
</dbReference>
<evidence type="ECO:0000256" key="3">
    <source>
        <dbReference type="ARBA" id="ARBA00022764"/>
    </source>
</evidence>
<dbReference type="InterPro" id="IPR054828">
    <property type="entry name" value="Vit_B12_bind_prot"/>
</dbReference>
<feature type="binding site" evidence="5">
    <location>
        <position position="52"/>
    </location>
    <ligand>
        <name>cyanocob(III)alamin</name>
        <dbReference type="ChEBI" id="CHEBI:17439"/>
    </ligand>
</feature>
<dbReference type="STRING" id="1926881.BTJ39_10660"/>
<keyword evidence="4 5" id="KW-1015">Disulfide bond</keyword>
<dbReference type="Gene3D" id="3.40.50.1980">
    <property type="entry name" value="Nitrogenase molybdenum iron protein domain"/>
    <property type="match status" value="2"/>
</dbReference>
<dbReference type="InterPro" id="IPR051030">
    <property type="entry name" value="Vitamin_B12-ABC_binding"/>
</dbReference>
<keyword evidence="2 5" id="KW-0732">Signal</keyword>
<dbReference type="InterPro" id="IPR002491">
    <property type="entry name" value="ABC_transptr_periplasmic_BD"/>
</dbReference>
<evidence type="ECO:0000256" key="1">
    <source>
        <dbReference type="ARBA" id="ARBA00022448"/>
    </source>
</evidence>
<dbReference type="NCBIfam" id="NF002894">
    <property type="entry name" value="PRK03379.1"/>
    <property type="match status" value="1"/>
</dbReference>
<keyword evidence="8" id="KW-1185">Reference proteome</keyword>
<comment type="similarity">
    <text evidence="5">Belongs to the BtuF family.</text>
</comment>
<comment type="subcellular location">
    <subcellularLocation>
        <location evidence="5">Periplasm</location>
    </subcellularLocation>
</comment>
<gene>
    <name evidence="5" type="primary">btuF</name>
    <name evidence="7" type="ORF">BTJ39_10660</name>
</gene>
<feature type="site" description="Important for BtuC binding" evidence="5">
    <location>
        <position position="74"/>
    </location>
</feature>
<organism evidence="7 8">
    <name type="scientific">Izhakiella australiensis</name>
    <dbReference type="NCBI Taxonomy" id="1926881"/>
    <lineage>
        <taxon>Bacteria</taxon>
        <taxon>Pseudomonadati</taxon>
        <taxon>Pseudomonadota</taxon>
        <taxon>Gammaproteobacteria</taxon>
        <taxon>Enterobacterales</taxon>
        <taxon>Erwiniaceae</taxon>
        <taxon>Izhakiella</taxon>
    </lineage>
</organism>
<accession>A0A1S8YLG5</accession>
<dbReference type="InterPro" id="IPR023544">
    <property type="entry name" value="ABC_transptr_vit_B12-bd"/>
</dbReference>
<dbReference type="GO" id="GO:0031419">
    <property type="term" value="F:cobalamin binding"/>
    <property type="evidence" value="ECO:0007669"/>
    <property type="project" value="InterPro"/>
</dbReference>
<dbReference type="NCBIfam" id="NF038402">
    <property type="entry name" value="TroA_like"/>
    <property type="match status" value="1"/>
</dbReference>
<dbReference type="GO" id="GO:0042597">
    <property type="term" value="C:periplasmic space"/>
    <property type="evidence" value="ECO:0007669"/>
    <property type="project" value="UniProtKB-SubCell"/>
</dbReference>
<protein>
    <recommendedName>
        <fullName evidence="5">Vitamin B12-binding protein</fullName>
    </recommendedName>
</protein>
<evidence type="ECO:0000256" key="2">
    <source>
        <dbReference type="ARBA" id="ARBA00022729"/>
    </source>
</evidence>
<comment type="caution">
    <text evidence="5">Lacks conserved residue(s) required for the propagation of feature annotation.</text>
</comment>
<dbReference type="GO" id="GO:0015889">
    <property type="term" value="P:cobalamin transport"/>
    <property type="evidence" value="ECO:0007669"/>
    <property type="project" value="UniProtKB-UniRule"/>
</dbReference>
<name>A0A1S8YLG5_9GAMM</name>
<evidence type="ECO:0000313" key="7">
    <source>
        <dbReference type="EMBL" id="OON39900.1"/>
    </source>
</evidence>
<feature type="site" description="Important for BtuC binding" evidence="5">
    <location>
        <position position="204"/>
    </location>
</feature>
<feature type="signal peptide" evidence="5">
    <location>
        <begin position="1"/>
        <end position="24"/>
    </location>
</feature>
<feature type="disulfide bond" evidence="5">
    <location>
        <begin position="185"/>
        <end position="261"/>
    </location>
</feature>
<evidence type="ECO:0000313" key="8">
    <source>
        <dbReference type="Proteomes" id="UP000190667"/>
    </source>
</evidence>
<dbReference type="PROSITE" id="PS50983">
    <property type="entry name" value="FE_B12_PBP"/>
    <property type="match status" value="1"/>
</dbReference>
<comment type="subunit">
    <text evidence="5">The complex is composed of two ATP-binding proteins (BtuD), two transmembrane proteins (BtuC) and a solute-binding protein (BtuF).</text>
</comment>
<evidence type="ECO:0000259" key="6">
    <source>
        <dbReference type="PROSITE" id="PS50983"/>
    </source>
</evidence>
<dbReference type="EMBL" id="MRUL01000006">
    <property type="protein sequence ID" value="OON39900.1"/>
    <property type="molecule type" value="Genomic_DNA"/>
</dbReference>
<proteinExistence type="inferred from homology"/>
<comment type="caution">
    <text evidence="7">The sequence shown here is derived from an EMBL/GenBank/DDBJ whole genome shotgun (WGS) entry which is preliminary data.</text>
</comment>
<keyword evidence="1 5" id="KW-0813">Transport</keyword>
<dbReference type="RefSeq" id="WP_078002679.1">
    <property type="nucleotide sequence ID" value="NZ_MRUL01000006.1"/>
</dbReference>
<dbReference type="PANTHER" id="PTHR42860">
    <property type="entry name" value="VITAMIN B12-BINDING PROTEIN"/>
    <property type="match status" value="1"/>
</dbReference>
<keyword evidence="3 5" id="KW-0574">Periplasm</keyword>
<dbReference type="Proteomes" id="UP000190667">
    <property type="component" value="Unassembled WGS sequence"/>
</dbReference>
<evidence type="ECO:0000256" key="4">
    <source>
        <dbReference type="ARBA" id="ARBA00023157"/>
    </source>
</evidence>
<dbReference type="Pfam" id="PF01497">
    <property type="entry name" value="Peripla_BP_2"/>
    <property type="match status" value="1"/>
</dbReference>
<reference evidence="7 8" key="1">
    <citation type="submission" date="2016-12" db="EMBL/GenBank/DDBJ databases">
        <title>Izhakiella australiana sp. nov. of genus Izhakiella isolated from Australian desert.</title>
        <authorList>
            <person name="Ji M."/>
        </authorList>
    </citation>
    <scope>NUCLEOTIDE SEQUENCE [LARGE SCALE GENOMIC DNA]</scope>
    <source>
        <strain evidence="7 8">D4N98</strain>
    </source>
</reference>
<feature type="chain" id="PRO_5013410447" description="Vitamin B12-binding protein" evidence="5">
    <location>
        <begin position="25"/>
        <end position="279"/>
    </location>
</feature>
<feature type="domain" description="Fe/B12 periplasmic-binding" evidence="6">
    <location>
        <begin position="27"/>
        <end position="272"/>
    </location>
</feature>